<dbReference type="Gene3D" id="2.60.120.260">
    <property type="entry name" value="Galactose-binding domain-like"/>
    <property type="match status" value="1"/>
</dbReference>
<gene>
    <name evidence="3" type="primary">LOC111112182</name>
</gene>
<evidence type="ECO:0000313" key="2">
    <source>
        <dbReference type="Proteomes" id="UP000694844"/>
    </source>
</evidence>
<dbReference type="RefSeq" id="XP_022305284.1">
    <property type="nucleotide sequence ID" value="XM_022449576.1"/>
</dbReference>
<accession>A0A8B8BQZ9</accession>
<feature type="chain" id="PRO_5034085906" evidence="1">
    <location>
        <begin position="21"/>
        <end position="230"/>
    </location>
</feature>
<reference evidence="3" key="1">
    <citation type="submission" date="2025-08" db="UniProtKB">
        <authorList>
            <consortium name="RefSeq"/>
        </authorList>
    </citation>
    <scope>IDENTIFICATION</scope>
    <source>
        <tissue evidence="3">Whole sample</tissue>
    </source>
</reference>
<dbReference type="PANTHER" id="PTHR45713">
    <property type="entry name" value="FTP DOMAIN-CONTAINING PROTEIN"/>
    <property type="match status" value="1"/>
</dbReference>
<dbReference type="OrthoDB" id="547680at2759"/>
<evidence type="ECO:0000313" key="3">
    <source>
        <dbReference type="RefSeq" id="XP_022305284.1"/>
    </source>
</evidence>
<dbReference type="Proteomes" id="UP000694844">
    <property type="component" value="Chromosome 9"/>
</dbReference>
<dbReference type="SUPFAM" id="SSF49785">
    <property type="entry name" value="Galactose-binding domain-like"/>
    <property type="match status" value="1"/>
</dbReference>
<dbReference type="PANTHER" id="PTHR45713:SF15">
    <property type="entry name" value="F5_8 TYPE C DOMAIN-CONTAINING PROTEIN"/>
    <property type="match status" value="1"/>
</dbReference>
<proteinExistence type="predicted"/>
<organism evidence="2 3">
    <name type="scientific">Crassostrea virginica</name>
    <name type="common">Eastern oyster</name>
    <dbReference type="NCBI Taxonomy" id="6565"/>
    <lineage>
        <taxon>Eukaryota</taxon>
        <taxon>Metazoa</taxon>
        <taxon>Spiralia</taxon>
        <taxon>Lophotrochozoa</taxon>
        <taxon>Mollusca</taxon>
        <taxon>Bivalvia</taxon>
        <taxon>Autobranchia</taxon>
        <taxon>Pteriomorphia</taxon>
        <taxon>Ostreida</taxon>
        <taxon>Ostreoidea</taxon>
        <taxon>Ostreidae</taxon>
        <taxon>Crassostrea</taxon>
    </lineage>
</organism>
<dbReference type="AlphaFoldDB" id="A0A8B8BQZ9"/>
<dbReference type="InterPro" id="IPR008979">
    <property type="entry name" value="Galactose-bd-like_sf"/>
</dbReference>
<keyword evidence="2" id="KW-1185">Reference proteome</keyword>
<protein>
    <submittedName>
        <fullName evidence="3">Uncharacterized protein LOC111112182</fullName>
    </submittedName>
</protein>
<dbReference type="InterPro" id="IPR051941">
    <property type="entry name" value="BG_Antigen-Binding_Lectin"/>
</dbReference>
<evidence type="ECO:0000256" key="1">
    <source>
        <dbReference type="SAM" id="SignalP"/>
    </source>
</evidence>
<name>A0A8B8BQZ9_CRAVI</name>
<dbReference type="GeneID" id="111112182"/>
<keyword evidence="1" id="KW-0732">Signal</keyword>
<dbReference type="KEGG" id="cvn:111112182"/>
<sequence length="230" mass="26339">MGRAVLFCCLLGTFFPRTFFQSIENIALKKPTWQQYPYSALHHGSDLAVDGRKTNYSRGECVLSANFKSTAEWRVDLKQVSQIQYIVIHFRTDGLKWDEHNELTGHFLGFSVYISNTTNKEDGTVCFKDKNYTRATIPNPVLLICPINGRYVVFYNNRTHKPYPNGYSKYTGNYLCEVEAIGNPIKSFYEVSHSTPCPVDCFDGECDNCGNCLEKDDRKPYACNTELLWS</sequence>
<dbReference type="Pfam" id="PF22633">
    <property type="entry name" value="F5_F8_type_C_2"/>
    <property type="match status" value="1"/>
</dbReference>
<feature type="signal peptide" evidence="1">
    <location>
        <begin position="1"/>
        <end position="20"/>
    </location>
</feature>